<evidence type="ECO:0000313" key="2">
    <source>
        <dbReference type="EMBL" id="SOY69435.1"/>
    </source>
</evidence>
<dbReference type="EMBL" id="OFSP01000039">
    <property type="protein sequence ID" value="SOY69435.1"/>
    <property type="molecule type" value="Genomic_DNA"/>
</dbReference>
<evidence type="ECO:0008006" key="3">
    <source>
        <dbReference type="Google" id="ProtNLM"/>
    </source>
</evidence>
<dbReference type="RefSeq" id="WP_198046822.1">
    <property type="nucleotide sequence ID" value="NZ_LT976857.1"/>
</dbReference>
<accession>A0A375CGU8</accession>
<proteinExistence type="predicted"/>
<comment type="caution">
    <text evidence="2">The sequence shown here is derived from an EMBL/GenBank/DDBJ whole genome shotgun (WGS) entry which is preliminary data.</text>
</comment>
<organism evidence="2">
    <name type="scientific">Cupriavidus taiwanensis</name>
    <dbReference type="NCBI Taxonomy" id="164546"/>
    <lineage>
        <taxon>Bacteria</taxon>
        <taxon>Pseudomonadati</taxon>
        <taxon>Pseudomonadota</taxon>
        <taxon>Betaproteobacteria</taxon>
        <taxon>Burkholderiales</taxon>
        <taxon>Burkholderiaceae</taxon>
        <taxon>Cupriavidus</taxon>
    </lineage>
</organism>
<name>A0A375CGU8_9BURK</name>
<evidence type="ECO:0000256" key="1">
    <source>
        <dbReference type="SAM" id="Phobius"/>
    </source>
</evidence>
<feature type="transmembrane region" description="Helical" evidence="1">
    <location>
        <begin position="31"/>
        <end position="51"/>
    </location>
</feature>
<sequence length="57" mass="6069">MFKDLVIVVAVIVATILIVMAASTSFGARPLRIYDYGPPLAAGVVAVVALLRDARRK</sequence>
<keyword evidence="1" id="KW-0812">Transmembrane</keyword>
<keyword evidence="1" id="KW-1133">Transmembrane helix</keyword>
<gene>
    <name evidence="2" type="ORF">CBM2589_A90770</name>
</gene>
<dbReference type="AlphaFoldDB" id="A0A375CGU8"/>
<dbReference type="Proteomes" id="UP000256297">
    <property type="component" value="Chromosome CBM2589_a"/>
</dbReference>
<keyword evidence="1" id="KW-0472">Membrane</keyword>
<protein>
    <recommendedName>
        <fullName evidence="3">Transmembrane protein</fullName>
    </recommendedName>
</protein>
<reference evidence="2" key="1">
    <citation type="submission" date="2018-01" db="EMBL/GenBank/DDBJ databases">
        <authorList>
            <person name="Clerissi C."/>
        </authorList>
    </citation>
    <scope>NUCLEOTIDE SEQUENCE</scope>
    <source>
        <strain evidence="2">Cupriavidus taiwanensis STM 3521</strain>
    </source>
</reference>